<organism evidence="1 2">
    <name type="scientific">Bacteroides coprosuis DSM 18011</name>
    <dbReference type="NCBI Taxonomy" id="679937"/>
    <lineage>
        <taxon>Bacteria</taxon>
        <taxon>Pseudomonadati</taxon>
        <taxon>Bacteroidota</taxon>
        <taxon>Bacteroidia</taxon>
        <taxon>Bacteroidales</taxon>
        <taxon>Bacteroidaceae</taxon>
        <taxon>Bacteroides</taxon>
    </lineage>
</organism>
<name>F3ZND6_9BACE</name>
<dbReference type="AlphaFoldDB" id="F3ZND6"/>
<proteinExistence type="predicted"/>
<reference evidence="1 2" key="1">
    <citation type="journal article" date="2011" name="Stand. Genomic Sci.">
        <title>Non-contiguous finished genome sequence of Bacteroides coprosuis type strain (PC139).</title>
        <authorList>
            <person name="Land M."/>
            <person name="Held B."/>
            <person name="Gronow S."/>
            <person name="Abt B."/>
            <person name="Lucas S."/>
            <person name="Del Rio T.G."/>
            <person name="Nolan M."/>
            <person name="Tice H."/>
            <person name="Cheng J.F."/>
            <person name="Pitluck S."/>
            <person name="Liolios K."/>
            <person name="Pagani I."/>
            <person name="Ivanova N."/>
            <person name="Mavromatis K."/>
            <person name="Mikhailova N."/>
            <person name="Pati A."/>
            <person name="Tapia R."/>
            <person name="Han C."/>
            <person name="Goodwin L."/>
            <person name="Chen A."/>
            <person name="Palaniappan K."/>
            <person name="Hauser L."/>
            <person name="Brambilla E.M."/>
            <person name="Rohde M."/>
            <person name="Goker M."/>
            <person name="Detter J.C."/>
            <person name="Woyke T."/>
            <person name="Bristow J."/>
            <person name="Eisen J.A."/>
            <person name="Markowitz V."/>
            <person name="Hugenholtz P."/>
            <person name="Kyrpides N.C."/>
            <person name="Klenk H.P."/>
            <person name="Lapidus A."/>
        </authorList>
    </citation>
    <scope>NUCLEOTIDE SEQUENCE</scope>
    <source>
        <strain evidence="1 2">DSM 18011</strain>
    </source>
</reference>
<evidence type="ECO:0000313" key="1">
    <source>
        <dbReference type="EMBL" id="EGJ71476.1"/>
    </source>
</evidence>
<accession>F3ZND6</accession>
<dbReference type="HOGENOM" id="CLU_2950494_0_0_10"/>
<dbReference type="EMBL" id="CM001167">
    <property type="protein sequence ID" value="EGJ71476.1"/>
    <property type="molecule type" value="Genomic_DNA"/>
</dbReference>
<evidence type="ECO:0000313" key="2">
    <source>
        <dbReference type="Proteomes" id="UP000018439"/>
    </source>
</evidence>
<protein>
    <submittedName>
        <fullName evidence="1">Uncharacterized protein</fullName>
    </submittedName>
</protein>
<sequence>MGKILGRNYSDTRENKNGEIEYFIDGDWYTKKDVAEENKEIIYWHNWTYEVYADGDFPQ</sequence>
<keyword evidence="2" id="KW-1185">Reference proteome</keyword>
<gene>
    <name evidence="1" type="ORF">Bcop_1274</name>
</gene>
<dbReference type="Proteomes" id="UP000018439">
    <property type="component" value="Chromosome"/>
</dbReference>